<keyword evidence="9" id="KW-1185">Reference proteome</keyword>
<dbReference type="AlphaFoldDB" id="A0A9W4K363"/>
<feature type="transmembrane region" description="Helical" evidence="6">
    <location>
        <begin position="370"/>
        <end position="391"/>
    </location>
</feature>
<evidence type="ECO:0000256" key="3">
    <source>
        <dbReference type="ARBA" id="ARBA00022692"/>
    </source>
</evidence>
<feature type="transmembrane region" description="Helical" evidence="6">
    <location>
        <begin position="319"/>
        <end position="336"/>
    </location>
</feature>
<evidence type="ECO:0000256" key="6">
    <source>
        <dbReference type="SAM" id="Phobius"/>
    </source>
</evidence>
<comment type="subcellular location">
    <subcellularLocation>
        <location evidence="1">Membrane</location>
        <topology evidence="1">Multi-pass membrane protein</topology>
    </subcellularLocation>
</comment>
<evidence type="ECO:0000256" key="5">
    <source>
        <dbReference type="ARBA" id="ARBA00023136"/>
    </source>
</evidence>
<dbReference type="GO" id="GO:0022857">
    <property type="term" value="F:transmembrane transporter activity"/>
    <property type="evidence" value="ECO:0007669"/>
    <property type="project" value="InterPro"/>
</dbReference>
<organism evidence="8 9">
    <name type="scientific">Penicillium salamii</name>
    <dbReference type="NCBI Taxonomy" id="1612424"/>
    <lineage>
        <taxon>Eukaryota</taxon>
        <taxon>Fungi</taxon>
        <taxon>Dikarya</taxon>
        <taxon>Ascomycota</taxon>
        <taxon>Pezizomycotina</taxon>
        <taxon>Eurotiomycetes</taxon>
        <taxon>Eurotiomycetidae</taxon>
        <taxon>Eurotiales</taxon>
        <taxon>Aspergillaceae</taxon>
        <taxon>Penicillium</taxon>
    </lineage>
</organism>
<feature type="transmembrane region" description="Helical" evidence="6">
    <location>
        <begin position="436"/>
        <end position="457"/>
    </location>
</feature>
<dbReference type="EMBL" id="CAJVPG010000458">
    <property type="protein sequence ID" value="CAG8429503.1"/>
    <property type="molecule type" value="Genomic_DNA"/>
</dbReference>
<evidence type="ECO:0000256" key="2">
    <source>
        <dbReference type="ARBA" id="ARBA00022448"/>
    </source>
</evidence>
<evidence type="ECO:0000259" key="7">
    <source>
        <dbReference type="PROSITE" id="PS50850"/>
    </source>
</evidence>
<sequence length="481" mass="53900">MSGIPKDLVVETTEVDREQFLATFSREEEKKIRRKVDRRFVLLIGLMYMVKQIDANNVSSIKVLQEGQPSNILNELHMSANQYNWVSSIYTIAYIIFETPSNLLLKRFTPRLWQTRIFFSWGIVLACQAAVKNQQGLLALRFSLAILETGSYPGILTQLNSWYPSDEMAKPAAWLLGISQCSSIFGSLLCYGISYMDGVRGLSAWRWVFIIEGIITILFSGIIFIALPDYPKSPRSNKWLSPREQNFIEARLGDRAPKTEDAPFSMQEVLEAVRSPIQWSFTFSQMLINLGMYALTWYLPTLTTSFGYTKLPANQLLNIPPAATGIIGVGMGALILRQAVASRPVQLMIYNAGIILSFILFFTVSATAGLYVACMLGTFFINIYYIPFISWRSATMKGATGTAFAWGLQNSIGQIGGVIGPQLFRSEWAYNRYKNSFGIAMAGVIAAIAANLACWWLTKTQEKDCLRAAQIKRQESKLDGV</sequence>
<dbReference type="InterPro" id="IPR036259">
    <property type="entry name" value="MFS_trans_sf"/>
</dbReference>
<evidence type="ECO:0000256" key="1">
    <source>
        <dbReference type="ARBA" id="ARBA00004141"/>
    </source>
</evidence>
<dbReference type="Proteomes" id="UP001152649">
    <property type="component" value="Unassembled WGS sequence"/>
</dbReference>
<keyword evidence="5 6" id="KW-0472">Membrane</keyword>
<feature type="domain" description="Major facilitator superfamily (MFS) profile" evidence="7">
    <location>
        <begin position="40"/>
        <end position="461"/>
    </location>
</feature>
<dbReference type="OrthoDB" id="2985014at2759"/>
<keyword evidence="4 6" id="KW-1133">Transmembrane helix</keyword>
<dbReference type="Pfam" id="PF07690">
    <property type="entry name" value="MFS_1"/>
    <property type="match status" value="1"/>
</dbReference>
<evidence type="ECO:0000313" key="9">
    <source>
        <dbReference type="Proteomes" id="UP001152649"/>
    </source>
</evidence>
<feature type="transmembrane region" description="Helical" evidence="6">
    <location>
        <begin position="348"/>
        <end position="364"/>
    </location>
</feature>
<dbReference type="SUPFAM" id="SSF103473">
    <property type="entry name" value="MFS general substrate transporter"/>
    <property type="match status" value="1"/>
</dbReference>
<feature type="transmembrane region" description="Helical" evidence="6">
    <location>
        <begin position="207"/>
        <end position="227"/>
    </location>
</feature>
<dbReference type="PROSITE" id="PS50850">
    <property type="entry name" value="MFS"/>
    <property type="match status" value="1"/>
</dbReference>
<evidence type="ECO:0000313" key="8">
    <source>
        <dbReference type="EMBL" id="CAG8429503.1"/>
    </source>
</evidence>
<proteinExistence type="predicted"/>
<reference evidence="8" key="1">
    <citation type="submission" date="2021-07" db="EMBL/GenBank/DDBJ databases">
        <authorList>
            <person name="Branca A.L. A."/>
        </authorList>
    </citation>
    <scope>NUCLEOTIDE SEQUENCE</scope>
</reference>
<dbReference type="PANTHER" id="PTHR43791:SF91">
    <property type="entry name" value="MAJOR FACILITATOR SUPERFAMILY (MFS) PROFILE DOMAIN-CONTAINING PROTEIN-RELATED"/>
    <property type="match status" value="1"/>
</dbReference>
<keyword evidence="3 6" id="KW-0812">Transmembrane</keyword>
<feature type="transmembrane region" description="Helical" evidence="6">
    <location>
        <begin position="279"/>
        <end position="299"/>
    </location>
</feature>
<feature type="transmembrane region" description="Helical" evidence="6">
    <location>
        <begin position="172"/>
        <end position="195"/>
    </location>
</feature>
<keyword evidence="2" id="KW-0813">Transport</keyword>
<feature type="transmembrane region" description="Helical" evidence="6">
    <location>
        <begin position="85"/>
        <end position="105"/>
    </location>
</feature>
<gene>
    <name evidence="8" type="ORF">PSALAMII_LOCUS10961</name>
</gene>
<dbReference type="InterPro" id="IPR020846">
    <property type="entry name" value="MFS_dom"/>
</dbReference>
<evidence type="ECO:0000256" key="4">
    <source>
        <dbReference type="ARBA" id="ARBA00022989"/>
    </source>
</evidence>
<name>A0A9W4K363_9EURO</name>
<protein>
    <recommendedName>
        <fullName evidence="7">Major facilitator superfamily (MFS) profile domain-containing protein</fullName>
    </recommendedName>
</protein>
<dbReference type="Gene3D" id="1.20.1250.20">
    <property type="entry name" value="MFS general substrate transporter like domains"/>
    <property type="match status" value="2"/>
</dbReference>
<dbReference type="PANTHER" id="PTHR43791">
    <property type="entry name" value="PERMEASE-RELATED"/>
    <property type="match status" value="1"/>
</dbReference>
<dbReference type="GO" id="GO:0016020">
    <property type="term" value="C:membrane"/>
    <property type="evidence" value="ECO:0007669"/>
    <property type="project" value="UniProtKB-SubCell"/>
</dbReference>
<accession>A0A9W4K363</accession>
<dbReference type="InterPro" id="IPR011701">
    <property type="entry name" value="MFS"/>
</dbReference>
<comment type="caution">
    <text evidence="8">The sequence shown here is derived from an EMBL/GenBank/DDBJ whole genome shotgun (WGS) entry which is preliminary data.</text>
</comment>